<dbReference type="OrthoDB" id="367880at2"/>
<name>A0A1G6C587_EUBOX</name>
<dbReference type="AlphaFoldDB" id="A0A1G6C587"/>
<reference evidence="1 2" key="1">
    <citation type="submission" date="2016-10" db="EMBL/GenBank/DDBJ databases">
        <authorList>
            <person name="de Groot N.N."/>
        </authorList>
    </citation>
    <scope>NUCLEOTIDE SEQUENCE [LARGE SCALE GENOMIC DNA]</scope>
    <source>
        <strain evidence="1 2">DSM 3217</strain>
    </source>
</reference>
<gene>
    <name evidence="1" type="ORF">SAMN02910417_02112</name>
</gene>
<accession>A0A1G6C587</accession>
<organism evidence="1 2">
    <name type="scientific">Eubacterium oxidoreducens</name>
    <dbReference type="NCBI Taxonomy" id="1732"/>
    <lineage>
        <taxon>Bacteria</taxon>
        <taxon>Bacillati</taxon>
        <taxon>Bacillota</taxon>
        <taxon>Clostridia</taxon>
        <taxon>Eubacteriales</taxon>
        <taxon>Eubacteriaceae</taxon>
        <taxon>Eubacterium</taxon>
    </lineage>
</organism>
<protein>
    <submittedName>
        <fullName evidence="1">Uncharacterized protein</fullName>
    </submittedName>
</protein>
<dbReference type="Proteomes" id="UP000199228">
    <property type="component" value="Unassembled WGS sequence"/>
</dbReference>
<sequence>MGKKKNNISNSYIESDETFAFVTGYTECGFAYGVTWEEIGGKAGIHEIDRDGTKEDLPFD</sequence>
<evidence type="ECO:0000313" key="2">
    <source>
        <dbReference type="Proteomes" id="UP000199228"/>
    </source>
</evidence>
<dbReference type="RefSeq" id="WP_090174325.1">
    <property type="nucleotide sequence ID" value="NZ_FMXR01000015.1"/>
</dbReference>
<keyword evidence="2" id="KW-1185">Reference proteome</keyword>
<proteinExistence type="predicted"/>
<evidence type="ECO:0000313" key="1">
    <source>
        <dbReference type="EMBL" id="SDB28046.1"/>
    </source>
</evidence>
<dbReference type="STRING" id="1732.SAMN02910417_02112"/>
<dbReference type="EMBL" id="FMXR01000015">
    <property type="protein sequence ID" value="SDB28046.1"/>
    <property type="molecule type" value="Genomic_DNA"/>
</dbReference>